<dbReference type="Proteomes" id="UP000735302">
    <property type="component" value="Unassembled WGS sequence"/>
</dbReference>
<feature type="region of interest" description="Disordered" evidence="1">
    <location>
        <begin position="93"/>
        <end position="118"/>
    </location>
</feature>
<evidence type="ECO:0000313" key="2">
    <source>
        <dbReference type="EMBL" id="GFO21673.1"/>
    </source>
</evidence>
<feature type="region of interest" description="Disordered" evidence="1">
    <location>
        <begin position="138"/>
        <end position="163"/>
    </location>
</feature>
<feature type="compositionally biased region" description="Basic and acidic residues" evidence="1">
    <location>
        <begin position="96"/>
        <end position="108"/>
    </location>
</feature>
<dbReference type="AlphaFoldDB" id="A0AAV4BS51"/>
<evidence type="ECO:0000313" key="3">
    <source>
        <dbReference type="Proteomes" id="UP000735302"/>
    </source>
</evidence>
<comment type="caution">
    <text evidence="2">The sequence shown here is derived from an EMBL/GenBank/DDBJ whole genome shotgun (WGS) entry which is preliminary data.</text>
</comment>
<name>A0AAV4BS51_9GAST</name>
<protein>
    <submittedName>
        <fullName evidence="2">Uncharacterized protein</fullName>
    </submittedName>
</protein>
<accession>A0AAV4BS51</accession>
<proteinExistence type="predicted"/>
<sequence length="211" mass="23400">MMEQESNLDVKLDVEFSLFEEKPDLQSYPMKVETTSSYSETDQNSPYLTTVQKPDIKLFFLEDELSAYSVASTSSPDVSISVSTCSLDYNPSCDNPEWREQQSIKSEPDSQACSDGTTEEKPCIAALRALVEEYSRNKKVKDEDLERTPARSTEMSSLELPKDDTCFVPSTSCQDIGGAVADETALRSVGTLLSRVQALPPVPWPDEGMKV</sequence>
<keyword evidence="3" id="KW-1185">Reference proteome</keyword>
<reference evidence="2 3" key="1">
    <citation type="journal article" date="2021" name="Elife">
        <title>Chloroplast acquisition without the gene transfer in kleptoplastic sea slugs, Plakobranchus ocellatus.</title>
        <authorList>
            <person name="Maeda T."/>
            <person name="Takahashi S."/>
            <person name="Yoshida T."/>
            <person name="Shimamura S."/>
            <person name="Takaki Y."/>
            <person name="Nagai Y."/>
            <person name="Toyoda A."/>
            <person name="Suzuki Y."/>
            <person name="Arimoto A."/>
            <person name="Ishii H."/>
            <person name="Satoh N."/>
            <person name="Nishiyama T."/>
            <person name="Hasebe M."/>
            <person name="Maruyama T."/>
            <person name="Minagawa J."/>
            <person name="Obokata J."/>
            <person name="Shigenobu S."/>
        </authorList>
    </citation>
    <scope>NUCLEOTIDE SEQUENCE [LARGE SCALE GENOMIC DNA]</scope>
</reference>
<feature type="compositionally biased region" description="Basic and acidic residues" evidence="1">
    <location>
        <begin position="138"/>
        <end position="149"/>
    </location>
</feature>
<dbReference type="EMBL" id="BLXT01005270">
    <property type="protein sequence ID" value="GFO21673.1"/>
    <property type="molecule type" value="Genomic_DNA"/>
</dbReference>
<evidence type="ECO:0000256" key="1">
    <source>
        <dbReference type="SAM" id="MobiDB-lite"/>
    </source>
</evidence>
<gene>
    <name evidence="2" type="ORF">PoB_004817800</name>
</gene>
<organism evidence="2 3">
    <name type="scientific">Plakobranchus ocellatus</name>
    <dbReference type="NCBI Taxonomy" id="259542"/>
    <lineage>
        <taxon>Eukaryota</taxon>
        <taxon>Metazoa</taxon>
        <taxon>Spiralia</taxon>
        <taxon>Lophotrochozoa</taxon>
        <taxon>Mollusca</taxon>
        <taxon>Gastropoda</taxon>
        <taxon>Heterobranchia</taxon>
        <taxon>Euthyneura</taxon>
        <taxon>Panpulmonata</taxon>
        <taxon>Sacoglossa</taxon>
        <taxon>Placobranchoidea</taxon>
        <taxon>Plakobranchidae</taxon>
        <taxon>Plakobranchus</taxon>
    </lineage>
</organism>